<comment type="caution">
    <text evidence="2">The sequence shown here is derived from an EMBL/GenBank/DDBJ whole genome shotgun (WGS) entry which is preliminary data.</text>
</comment>
<organism evidence="2 3">
    <name type="scientific">Pseudocercospora eumusae</name>
    <dbReference type="NCBI Taxonomy" id="321146"/>
    <lineage>
        <taxon>Eukaryota</taxon>
        <taxon>Fungi</taxon>
        <taxon>Dikarya</taxon>
        <taxon>Ascomycota</taxon>
        <taxon>Pezizomycotina</taxon>
        <taxon>Dothideomycetes</taxon>
        <taxon>Dothideomycetidae</taxon>
        <taxon>Mycosphaerellales</taxon>
        <taxon>Mycosphaerellaceae</taxon>
        <taxon>Pseudocercospora</taxon>
    </lineage>
</organism>
<dbReference type="AlphaFoldDB" id="A0A139H5C8"/>
<evidence type="ECO:0000313" key="3">
    <source>
        <dbReference type="Proteomes" id="UP000070133"/>
    </source>
</evidence>
<evidence type="ECO:0000313" key="2">
    <source>
        <dbReference type="EMBL" id="KXS97666.1"/>
    </source>
</evidence>
<feature type="compositionally biased region" description="Basic and acidic residues" evidence="1">
    <location>
        <begin position="252"/>
        <end position="264"/>
    </location>
</feature>
<dbReference type="OrthoDB" id="10395859at2759"/>
<name>A0A139H5C8_9PEZI</name>
<evidence type="ECO:0000256" key="1">
    <source>
        <dbReference type="SAM" id="MobiDB-lite"/>
    </source>
</evidence>
<feature type="compositionally biased region" description="Polar residues" evidence="1">
    <location>
        <begin position="222"/>
        <end position="234"/>
    </location>
</feature>
<dbReference type="Proteomes" id="UP000070133">
    <property type="component" value="Unassembled WGS sequence"/>
</dbReference>
<keyword evidence="3" id="KW-1185">Reference proteome</keyword>
<reference evidence="2 3" key="1">
    <citation type="submission" date="2015-07" db="EMBL/GenBank/DDBJ databases">
        <title>Comparative genomics of the Sigatoka disease complex on banana suggests a link between parallel evolutionary changes in Pseudocercospora fijiensis and Pseudocercospora eumusae and increased virulence on the banana host.</title>
        <authorList>
            <person name="Chang T.-C."/>
            <person name="Salvucci A."/>
            <person name="Crous P.W."/>
            <person name="Stergiopoulos I."/>
        </authorList>
    </citation>
    <scope>NUCLEOTIDE SEQUENCE [LARGE SCALE GENOMIC DNA]</scope>
    <source>
        <strain evidence="2 3">CBS 114824</strain>
    </source>
</reference>
<proteinExistence type="predicted"/>
<gene>
    <name evidence="2" type="ORF">AC578_10555</name>
</gene>
<protein>
    <submittedName>
        <fullName evidence="2">Uncharacterized protein</fullName>
    </submittedName>
</protein>
<dbReference type="EMBL" id="LFZN01000137">
    <property type="protein sequence ID" value="KXS97666.1"/>
    <property type="molecule type" value="Genomic_DNA"/>
</dbReference>
<sequence>MHSFTDLFQRCNLFRDPLIDGVSRASFLDHAFSFHLIDQVHDAYREWKKTKQPFHATKPADITAFIDLEKTRPHQGADEWMDTMRKQFSKKKLKATLTYEQRQAFHKHDRKLREKSTVAIKAMYEDFLREKSDPDFDVPACFQIFYNNLTSGLSSEPEVRDWLDGKLLKAPHEMPHEREYQPTPPRDTPKADAAPNTRVSATSRQRLHHSESRRPEIPPSSTRMDPNLFSQSESAIEVPPAASHNEPGTWKPGHEGLRPHEEHSGQPNKPSSKLDIFPEIEEPSPPWEGFSYSDYTRDLPPWTRFSPSN</sequence>
<feature type="region of interest" description="Disordered" evidence="1">
    <location>
        <begin position="172"/>
        <end position="309"/>
    </location>
</feature>
<accession>A0A139H5C8</accession>